<evidence type="ECO:0000313" key="2">
    <source>
        <dbReference type="Proteomes" id="UP000198990"/>
    </source>
</evidence>
<reference evidence="2" key="1">
    <citation type="submission" date="2016-10" db="EMBL/GenBank/DDBJ databases">
        <authorList>
            <person name="Varghese N."/>
            <person name="Submissions S."/>
        </authorList>
    </citation>
    <scope>NUCLEOTIDE SEQUENCE [LARGE SCALE GENOMIC DNA]</scope>
    <source>
        <strain evidence="2">DSM 16471</strain>
    </source>
</reference>
<dbReference type="EMBL" id="FNZN01000003">
    <property type="protein sequence ID" value="SEL33252.1"/>
    <property type="molecule type" value="Genomic_DNA"/>
</dbReference>
<dbReference type="STRING" id="228957.SAMN04488008_103408"/>
<name>A0A1H7PBU9_9FLAO</name>
<dbReference type="Pfam" id="PF13585">
    <property type="entry name" value="CHU_C"/>
    <property type="match status" value="1"/>
</dbReference>
<keyword evidence="2" id="KW-1185">Reference proteome</keyword>
<dbReference type="AlphaFoldDB" id="A0A1H7PBU9"/>
<sequence>MNLKEMFLVLKYLGIFLICSLLSAQDCPTFTYPINGATDIPLDATLTWPEVLGYNGYLLSIGTTPMGNDILDRKPVGIDLSYTPPLGFPDNTRLYTTLSLVPFDGPPIACQEISFTTIQTTSAPSCSILIAPDNNASSVTIITDLEWSYAPGANGYTLSMGTTPNGTDLVDNLDVQNVLSYNPPEDLPQNSSIYVRIVPYNDIGSATSCPEEVFTTSFALYVCDPYVNENTGELVYRAPQINLPNIVGICSDELPYTITTDDDADGFRWYITNSGSEESLISQSRSVDISIPGKYRFEAYNTITTDNGIIECTSSKLIDIVASEAATITAIDVVNFINGKTITISAIGDGQYEYALDNRDGPYQDIPIFNNIPDGQHIAYVRDKNGCGITDRSVDRDIVSNDFPAFFTPNGDGINDYWQFVPPPENFESVIDIIFIFNQYGGLLKQINPKDKGWDGTFNNKVLPESDYWFRASFLNRQEIIGHFSLKR</sequence>
<dbReference type="InterPro" id="IPR026341">
    <property type="entry name" value="T9SS_type_B"/>
</dbReference>
<accession>A0A1H7PBU9</accession>
<gene>
    <name evidence="1" type="ORF">SAMN04488008_103408</name>
</gene>
<protein>
    <submittedName>
        <fullName evidence="1">Gliding motility-associated C-terminal domain-containing protein</fullName>
    </submittedName>
</protein>
<dbReference type="RefSeq" id="WP_091622860.1">
    <property type="nucleotide sequence ID" value="NZ_FNZN01000003.1"/>
</dbReference>
<dbReference type="InterPro" id="IPR013783">
    <property type="entry name" value="Ig-like_fold"/>
</dbReference>
<dbReference type="OrthoDB" id="9813840at2"/>
<evidence type="ECO:0000313" key="1">
    <source>
        <dbReference type="EMBL" id="SEL33252.1"/>
    </source>
</evidence>
<dbReference type="NCBIfam" id="TIGR04131">
    <property type="entry name" value="Bac_Flav_CTERM"/>
    <property type="match status" value="1"/>
</dbReference>
<dbReference type="Gene3D" id="2.60.40.10">
    <property type="entry name" value="Immunoglobulins"/>
    <property type="match status" value="1"/>
</dbReference>
<proteinExistence type="predicted"/>
<dbReference type="Proteomes" id="UP000198990">
    <property type="component" value="Unassembled WGS sequence"/>
</dbReference>
<organism evidence="1 2">
    <name type="scientific">Maribacter orientalis</name>
    <dbReference type="NCBI Taxonomy" id="228957"/>
    <lineage>
        <taxon>Bacteria</taxon>
        <taxon>Pseudomonadati</taxon>
        <taxon>Bacteroidota</taxon>
        <taxon>Flavobacteriia</taxon>
        <taxon>Flavobacteriales</taxon>
        <taxon>Flavobacteriaceae</taxon>
        <taxon>Maribacter</taxon>
    </lineage>
</organism>